<dbReference type="RefSeq" id="WP_091025757.1">
    <property type="nucleotide sequence ID" value="NZ_BKAE01000020.1"/>
</dbReference>
<evidence type="ECO:0000259" key="2">
    <source>
        <dbReference type="Pfam" id="PF26056"/>
    </source>
</evidence>
<name>A0A1H0FVS8_9ACTN</name>
<evidence type="ECO:0000313" key="3">
    <source>
        <dbReference type="EMBL" id="SDN98589.1"/>
    </source>
</evidence>
<proteinExistence type="predicted"/>
<keyword evidence="4" id="KW-1185">Reference proteome</keyword>
<evidence type="ECO:0000313" key="4">
    <source>
        <dbReference type="Proteomes" id="UP000199004"/>
    </source>
</evidence>
<keyword evidence="1" id="KW-0732">Signal</keyword>
<feature type="signal peptide" evidence="1">
    <location>
        <begin position="1"/>
        <end position="27"/>
    </location>
</feature>
<organism evidence="3 4">
    <name type="scientific">Nocardioides szechwanensis</name>
    <dbReference type="NCBI Taxonomy" id="1005944"/>
    <lineage>
        <taxon>Bacteria</taxon>
        <taxon>Bacillati</taxon>
        <taxon>Actinomycetota</taxon>
        <taxon>Actinomycetes</taxon>
        <taxon>Propionibacteriales</taxon>
        <taxon>Nocardioidaceae</taxon>
        <taxon>Nocardioides</taxon>
    </lineage>
</organism>
<feature type="domain" description="DUF8017" evidence="2">
    <location>
        <begin position="35"/>
        <end position="209"/>
    </location>
</feature>
<reference evidence="3 4" key="1">
    <citation type="submission" date="2016-10" db="EMBL/GenBank/DDBJ databases">
        <authorList>
            <person name="de Groot N.N."/>
        </authorList>
    </citation>
    <scope>NUCLEOTIDE SEQUENCE [LARGE SCALE GENOMIC DNA]</scope>
    <source>
        <strain evidence="3 4">CGMCC 1.11147</strain>
    </source>
</reference>
<dbReference type="AlphaFoldDB" id="A0A1H0FVS8"/>
<dbReference type="PROSITE" id="PS51257">
    <property type="entry name" value="PROKAR_LIPOPROTEIN"/>
    <property type="match status" value="1"/>
</dbReference>
<evidence type="ECO:0000256" key="1">
    <source>
        <dbReference type="SAM" id="SignalP"/>
    </source>
</evidence>
<dbReference type="Proteomes" id="UP000199004">
    <property type="component" value="Unassembled WGS sequence"/>
</dbReference>
<dbReference type="EMBL" id="FNIC01000005">
    <property type="protein sequence ID" value="SDN98589.1"/>
    <property type="molecule type" value="Genomic_DNA"/>
</dbReference>
<sequence length="212" mass="21840">MHRFATLLGVVATLVTLACGGAVLAGADSGRAPSAAEPPWQVVVGPAGSFEVPPESAGWTVREPDQVVYYADRHGDPMVGVAGPAVLDDGYCAQASGASNRGFAGLTGPHPGTLRQVNLREARRWRTSVAGHPTTDGRTTRLVLLDGSAGLRTSALVRPAPGGPCQPERVALDLVSVAGHAGVVTLVVVRDLGPEAATTSVVDRILRSLETR</sequence>
<dbReference type="STRING" id="1005944.SAMN05192576_3158"/>
<gene>
    <name evidence="3" type="ORF">SAMN05192576_3158</name>
</gene>
<dbReference type="InterPro" id="IPR058330">
    <property type="entry name" value="DUF8017"/>
</dbReference>
<dbReference type="Pfam" id="PF26056">
    <property type="entry name" value="DUF8017"/>
    <property type="match status" value="1"/>
</dbReference>
<feature type="chain" id="PRO_5011501453" description="DUF8017 domain-containing protein" evidence="1">
    <location>
        <begin position="28"/>
        <end position="212"/>
    </location>
</feature>
<protein>
    <recommendedName>
        <fullName evidence="2">DUF8017 domain-containing protein</fullName>
    </recommendedName>
</protein>
<accession>A0A1H0FVS8</accession>